<feature type="non-terminal residue" evidence="2">
    <location>
        <position position="1"/>
    </location>
</feature>
<dbReference type="RefSeq" id="WP_393994293.1">
    <property type="nucleotide sequence ID" value="NZ_JBAFVH010000015.1"/>
</dbReference>
<accession>A0ABW7A0Y2</accession>
<organism evidence="2 3">
    <name type="scientific">Xanthobacter oligotrophicus</name>
    <dbReference type="NCBI Taxonomy" id="2607286"/>
    <lineage>
        <taxon>Bacteria</taxon>
        <taxon>Pseudomonadati</taxon>
        <taxon>Pseudomonadota</taxon>
        <taxon>Alphaproteobacteria</taxon>
        <taxon>Hyphomicrobiales</taxon>
        <taxon>Xanthobacteraceae</taxon>
        <taxon>Xanthobacter</taxon>
    </lineage>
</organism>
<protein>
    <recommendedName>
        <fullName evidence="1">HEPN AbiU2-like domain-containing protein</fullName>
    </recommendedName>
</protein>
<reference evidence="2 3" key="1">
    <citation type="submission" date="2024-02" db="EMBL/GenBank/DDBJ databases">
        <title>Expansion and revision of Xanthobacter and proposal of Roseixanthobacter gen. nov.</title>
        <authorList>
            <person name="Soltysiak M.P.M."/>
            <person name="Jalihal A."/>
            <person name="Ory A."/>
            <person name="Chrisophersen C."/>
            <person name="Lee A.D."/>
            <person name="Boulton J."/>
            <person name="Springer M."/>
        </authorList>
    </citation>
    <scope>NUCLEOTIDE SEQUENCE [LARGE SCALE GENOMIC DNA]</scope>
    <source>
        <strain evidence="2 3">23A</strain>
    </source>
</reference>
<sequence length="209" mass="23717">MAASFHEAWKPAAYDLELHKRLDNSYAAHTFIAIRAALRREMILALMRLWDGRNDNLRMESIARALQDKNILDELSITATPLGLLRKDMRAQIGSRALEAADMINQYSKGGAKNHIIIDIKKLRHEVLAHRNMGSNRLTGPNSTDEEIDLFYNDNAKIIQIIMSVALATAFNPLESCGVFKHYASFFWAGVRGERVEGHPQFRQKQEGQ</sequence>
<dbReference type="Pfam" id="PF18734">
    <property type="entry name" value="HEPN_AbiU2"/>
    <property type="match status" value="1"/>
</dbReference>
<dbReference type="InterPro" id="IPR040704">
    <property type="entry name" value="HEPN_AbiU2"/>
</dbReference>
<dbReference type="EMBL" id="JBAFVH010000015">
    <property type="protein sequence ID" value="MFG1374676.1"/>
    <property type="molecule type" value="Genomic_DNA"/>
</dbReference>
<feature type="domain" description="HEPN AbiU2-like" evidence="1">
    <location>
        <begin position="13"/>
        <end position="166"/>
    </location>
</feature>
<evidence type="ECO:0000313" key="3">
    <source>
        <dbReference type="Proteomes" id="UP001604002"/>
    </source>
</evidence>
<comment type="caution">
    <text evidence="2">The sequence shown here is derived from an EMBL/GenBank/DDBJ whole genome shotgun (WGS) entry which is preliminary data.</text>
</comment>
<dbReference type="Proteomes" id="UP001604002">
    <property type="component" value="Unassembled WGS sequence"/>
</dbReference>
<keyword evidence="3" id="KW-1185">Reference proteome</keyword>
<evidence type="ECO:0000259" key="1">
    <source>
        <dbReference type="Pfam" id="PF18734"/>
    </source>
</evidence>
<proteinExistence type="predicted"/>
<evidence type="ECO:0000313" key="2">
    <source>
        <dbReference type="EMBL" id="MFG1374676.1"/>
    </source>
</evidence>
<gene>
    <name evidence="2" type="ORF">V5F32_21070</name>
</gene>
<name>A0ABW7A0Y2_9HYPH</name>